<dbReference type="SUPFAM" id="SSF56935">
    <property type="entry name" value="Porins"/>
    <property type="match status" value="1"/>
</dbReference>
<protein>
    <submittedName>
        <fullName evidence="10">TonB-dependent receptor</fullName>
    </submittedName>
</protein>
<dbReference type="EMBL" id="ACHA02000012">
    <property type="protein sequence ID" value="EFK55997.1"/>
    <property type="molecule type" value="Genomic_DNA"/>
</dbReference>
<proteinExistence type="predicted"/>
<dbReference type="eggNOG" id="COG4771">
    <property type="taxonomic scope" value="Bacteria"/>
</dbReference>
<dbReference type="GO" id="GO:0015344">
    <property type="term" value="F:siderophore uptake transmembrane transporter activity"/>
    <property type="evidence" value="ECO:0007669"/>
    <property type="project" value="TreeGrafter"/>
</dbReference>
<keyword evidence="7" id="KW-0998">Cell outer membrane</keyword>
<evidence type="ECO:0000313" key="11">
    <source>
        <dbReference type="Proteomes" id="UP000006258"/>
    </source>
</evidence>
<keyword evidence="2" id="KW-0813">Transport</keyword>
<dbReference type="HOGENOM" id="CLU_013529_0_0_10"/>
<dbReference type="GO" id="GO:0009279">
    <property type="term" value="C:cell outer membrane"/>
    <property type="evidence" value="ECO:0007669"/>
    <property type="project" value="UniProtKB-SubCell"/>
</dbReference>
<feature type="region of interest" description="Disordered" evidence="8">
    <location>
        <begin position="326"/>
        <end position="348"/>
    </location>
</feature>
<dbReference type="InterPro" id="IPR037066">
    <property type="entry name" value="Plug_dom_sf"/>
</dbReference>
<sequence>MVDEERKPLQFASVTNLRTQLVSFTNDRGEFRIKLENNQDSIRIKVVFVGKQTVTLGFKPNDAAQSQIIILKELSLKLDEVDVIPSYKRDGGSNSAITIDRQAIDQLQAFSLVDVMNSLPGKKSTALDLNTLKTLTFRGGMGGNSSIRDFNNSLGIAIIMDGARLSNDANMQSRGVSRNGMARTTITTNSYRDSYWGNQGSKSYDTPYQGIDLRDIPVNNIEKIEVIQGVAPAQYGEVTDGAVIIDRQAGKSPYLINFNINGGSTSSGINKGFQLPNNLGAINISANWTHSNADPKDKVKTFGRFSQSMTWTKQFKDIKNTLSVDYGSRNDEKKQDPDDDTERTSKFKNSNLGISNRLSYNLNSTWIRNLQFNTNLAVGNQESSSQYIVNRGLTAIADLDTSGIYEGKFINGSYMADEIIIGKPLTIGSSLSAASIFHAGEVVHSLSYGMNFNLSNNGGRGVISDPERPRLVGTNNQNLRPYSFESLPKAVNYGFYIQDQFKVKIDDRELSNNIGLRYDIQNGFGTIQPRINSRLKWNKSLSFTGALGLGSKAPTLAHLYPGPAYIDYDLIKATTGGTDPSLYLLFTDKFTPDNSHLKPSKSLQIELGAEYEHSLFHTSIYAYYKNNWDIFTTQQTLRRYELPEYDVWLNAQTQKFEYTPNGKYRFEGGFIDFNMVNGSASQSYGFDWSVFTRKIPYINTSFSLLTSLVYNTFAANSNASVNPPNKILISNDDYIKTVYYEPDKSSNLLFMTKVNTVTHLPSIGFVLNFNIDLNWLDNNRTISNTSPIAYLDDKIRYVALSGSESLDVPFAQLNRLSKETKVKNIPMPYANISLGVEKEIRKNFRINLRGYNVFDFRPYKVYYLDSGLEEIFNPNGKPSLTIGTTLKF</sequence>
<name>D7VQE6_SPHSI</name>
<keyword evidence="11" id="KW-1185">Reference proteome</keyword>
<dbReference type="AlphaFoldDB" id="D7VQE6"/>
<keyword evidence="3" id="KW-1134">Transmembrane beta strand</keyword>
<evidence type="ECO:0000256" key="6">
    <source>
        <dbReference type="ARBA" id="ARBA00023136"/>
    </source>
</evidence>
<evidence type="ECO:0000259" key="9">
    <source>
        <dbReference type="Pfam" id="PF07715"/>
    </source>
</evidence>
<accession>D7VQE6</accession>
<dbReference type="InterPro" id="IPR036942">
    <property type="entry name" value="Beta-barrel_TonB_sf"/>
</dbReference>
<dbReference type="STRING" id="525373.HMPREF0766_13200"/>
<dbReference type="InterPro" id="IPR012910">
    <property type="entry name" value="Plug_dom"/>
</dbReference>
<dbReference type="Pfam" id="PF07715">
    <property type="entry name" value="Plug"/>
    <property type="match status" value="1"/>
</dbReference>
<dbReference type="InterPro" id="IPR039426">
    <property type="entry name" value="TonB-dep_rcpt-like"/>
</dbReference>
<evidence type="ECO:0000313" key="10">
    <source>
        <dbReference type="EMBL" id="EFK55997.1"/>
    </source>
</evidence>
<evidence type="ECO:0000256" key="2">
    <source>
        <dbReference type="ARBA" id="ARBA00022448"/>
    </source>
</evidence>
<evidence type="ECO:0000256" key="7">
    <source>
        <dbReference type="ARBA" id="ARBA00023237"/>
    </source>
</evidence>
<keyword evidence="4" id="KW-0812">Transmembrane</keyword>
<keyword evidence="5" id="KW-0732">Signal</keyword>
<keyword evidence="6" id="KW-0472">Membrane</keyword>
<organism evidence="10 11">
    <name type="scientific">Sphingobacterium spiritivorum ATCC 33861</name>
    <dbReference type="NCBI Taxonomy" id="525373"/>
    <lineage>
        <taxon>Bacteria</taxon>
        <taxon>Pseudomonadati</taxon>
        <taxon>Bacteroidota</taxon>
        <taxon>Sphingobacteriia</taxon>
        <taxon>Sphingobacteriales</taxon>
        <taxon>Sphingobacteriaceae</taxon>
        <taxon>Sphingobacterium</taxon>
    </lineage>
</organism>
<dbReference type="PANTHER" id="PTHR30069:SF29">
    <property type="entry name" value="HEMOGLOBIN AND HEMOGLOBIN-HAPTOGLOBIN-BINDING PROTEIN 1-RELATED"/>
    <property type="match status" value="1"/>
</dbReference>
<evidence type="ECO:0000256" key="4">
    <source>
        <dbReference type="ARBA" id="ARBA00022692"/>
    </source>
</evidence>
<comment type="caution">
    <text evidence="10">The sequence shown here is derived from an EMBL/GenBank/DDBJ whole genome shotgun (WGS) entry which is preliminary data.</text>
</comment>
<dbReference type="PANTHER" id="PTHR30069">
    <property type="entry name" value="TONB-DEPENDENT OUTER MEMBRANE RECEPTOR"/>
    <property type="match status" value="1"/>
</dbReference>
<dbReference type="Gene3D" id="2.40.170.20">
    <property type="entry name" value="TonB-dependent receptor, beta-barrel domain"/>
    <property type="match status" value="1"/>
</dbReference>
<feature type="domain" description="TonB-dependent receptor plug" evidence="9">
    <location>
        <begin position="95"/>
        <end position="237"/>
    </location>
</feature>
<evidence type="ECO:0000256" key="5">
    <source>
        <dbReference type="ARBA" id="ARBA00022729"/>
    </source>
</evidence>
<evidence type="ECO:0000256" key="1">
    <source>
        <dbReference type="ARBA" id="ARBA00004571"/>
    </source>
</evidence>
<gene>
    <name evidence="10" type="ORF">HMPREF0766_13200</name>
</gene>
<keyword evidence="10" id="KW-0675">Receptor</keyword>
<reference evidence="10" key="1">
    <citation type="submission" date="2010-07" db="EMBL/GenBank/DDBJ databases">
        <authorList>
            <person name="Muzny D."/>
            <person name="Qin X."/>
            <person name="Buhay C."/>
            <person name="Dugan-Rocha S."/>
            <person name="Ding Y."/>
            <person name="Chen G."/>
            <person name="Hawes A."/>
            <person name="Holder M."/>
            <person name="Jhangiani S."/>
            <person name="Johnson A."/>
            <person name="Khan Z."/>
            <person name="Li Z."/>
            <person name="Liu W."/>
            <person name="Liu X."/>
            <person name="Perez L."/>
            <person name="Shen H."/>
            <person name="Wang Q."/>
            <person name="Watt J."/>
            <person name="Xi L."/>
            <person name="Xin Y."/>
            <person name="Zhou J."/>
            <person name="Deng J."/>
            <person name="Jiang H."/>
            <person name="Liu Y."/>
            <person name="Qu J."/>
            <person name="Song X.-Z."/>
            <person name="Zhang L."/>
            <person name="Villasana D."/>
            <person name="Johnson A."/>
            <person name="Liu J."/>
            <person name="Liyanage D."/>
            <person name="Lorensuhewa L."/>
            <person name="Robinson T."/>
            <person name="Song A."/>
            <person name="Song B.-B."/>
            <person name="Dinh H."/>
            <person name="Thornton R."/>
            <person name="Coyle M."/>
            <person name="Francisco L."/>
            <person name="Jackson L."/>
            <person name="Javaid M."/>
            <person name="Korchina V."/>
            <person name="Kovar C."/>
            <person name="Mata R."/>
            <person name="Mathew T."/>
            <person name="Ngo R."/>
            <person name="Nguyen L."/>
            <person name="Nguyen N."/>
            <person name="Okwuonu G."/>
            <person name="Ongeri F."/>
            <person name="Pham C."/>
            <person name="Simmons D."/>
            <person name="Wilczek-Boney K."/>
            <person name="Hale W."/>
            <person name="Jakkamsetti A."/>
            <person name="Pham P."/>
            <person name="Ruth R."/>
            <person name="San Lucas F."/>
            <person name="Warren J."/>
            <person name="Zhang J."/>
            <person name="Zhao Z."/>
            <person name="Zhou C."/>
            <person name="Zhu D."/>
            <person name="Lee S."/>
            <person name="Bess C."/>
            <person name="Blankenburg K."/>
            <person name="Forbes L."/>
            <person name="Fu Q."/>
            <person name="Gubbala S."/>
            <person name="Hirani K."/>
            <person name="Jayaseelan J.C."/>
            <person name="Lara F."/>
            <person name="Munidasa M."/>
            <person name="Palculict T."/>
            <person name="Patil S."/>
            <person name="Pu L.-L."/>
            <person name="Saada N."/>
            <person name="Tang L."/>
            <person name="Weissenberger G."/>
            <person name="Zhu Y."/>
            <person name="Hemphill L."/>
            <person name="Shang Y."/>
            <person name="Youmans B."/>
            <person name="Ayvaz T."/>
            <person name="Ross M."/>
            <person name="Santibanez J."/>
            <person name="Aqrawi P."/>
            <person name="Gross S."/>
            <person name="Joshi V."/>
            <person name="Fowler G."/>
            <person name="Nazareth L."/>
            <person name="Reid J."/>
            <person name="Worley K."/>
            <person name="Petrosino J."/>
            <person name="Highlander S."/>
            <person name="Gibbs R."/>
        </authorList>
    </citation>
    <scope>NUCLEOTIDE SEQUENCE [LARGE SCALE GENOMIC DNA]</scope>
    <source>
        <strain evidence="10">ATCC 33861</strain>
    </source>
</reference>
<dbReference type="GO" id="GO:0044718">
    <property type="term" value="P:siderophore transmembrane transport"/>
    <property type="evidence" value="ECO:0007669"/>
    <property type="project" value="TreeGrafter"/>
</dbReference>
<evidence type="ECO:0000256" key="8">
    <source>
        <dbReference type="SAM" id="MobiDB-lite"/>
    </source>
</evidence>
<comment type="subcellular location">
    <subcellularLocation>
        <location evidence="1">Cell outer membrane</location>
        <topology evidence="1">Multi-pass membrane protein</topology>
    </subcellularLocation>
</comment>
<dbReference type="Gene3D" id="2.170.130.10">
    <property type="entry name" value="TonB-dependent receptor, plug domain"/>
    <property type="match status" value="1"/>
</dbReference>
<evidence type="ECO:0000256" key="3">
    <source>
        <dbReference type="ARBA" id="ARBA00022452"/>
    </source>
</evidence>
<dbReference type="Proteomes" id="UP000006258">
    <property type="component" value="Unassembled WGS sequence"/>
</dbReference>